<sequence>MRPTMNPNTQPPAPKPALDWDEALKRVAGSQDTLVELVEIFIQQWPQIMDEIEQGVARQDYVTLHRAAHTLKGSASIFGAKPVVEASDRLAEMGKNETTAGAEDALRYLQDELDRLLPELQTRLQ</sequence>
<evidence type="ECO:0000313" key="4">
    <source>
        <dbReference type="Proteomes" id="UP000249799"/>
    </source>
</evidence>
<keyword evidence="1" id="KW-0597">Phosphoprotein</keyword>
<dbReference type="InterPro" id="IPR036641">
    <property type="entry name" value="HPT_dom_sf"/>
</dbReference>
<protein>
    <recommendedName>
        <fullName evidence="2">HPt domain-containing protein</fullName>
    </recommendedName>
</protein>
<feature type="modified residue" description="Phosphohistidine" evidence="1">
    <location>
        <position position="69"/>
    </location>
</feature>
<proteinExistence type="predicted"/>
<dbReference type="Proteomes" id="UP000249799">
    <property type="component" value="Chromosome"/>
</dbReference>
<dbReference type="PROSITE" id="PS50894">
    <property type="entry name" value="HPT"/>
    <property type="match status" value="1"/>
</dbReference>
<dbReference type="SUPFAM" id="SSF47226">
    <property type="entry name" value="Histidine-containing phosphotransfer domain, HPT domain"/>
    <property type="match status" value="1"/>
</dbReference>
<dbReference type="OrthoDB" id="214330at2"/>
<keyword evidence="4" id="KW-1185">Reference proteome</keyword>
<dbReference type="Gene3D" id="1.20.120.160">
    <property type="entry name" value="HPT domain"/>
    <property type="match status" value="1"/>
</dbReference>
<dbReference type="GO" id="GO:0000160">
    <property type="term" value="P:phosphorelay signal transduction system"/>
    <property type="evidence" value="ECO:0007669"/>
    <property type="project" value="InterPro"/>
</dbReference>
<evidence type="ECO:0000313" key="3">
    <source>
        <dbReference type="EMBL" id="AWV90237.1"/>
    </source>
</evidence>
<organism evidence="3 4">
    <name type="scientific">Bradymonas sediminis</name>
    <dbReference type="NCBI Taxonomy" id="1548548"/>
    <lineage>
        <taxon>Bacteria</taxon>
        <taxon>Deltaproteobacteria</taxon>
        <taxon>Bradymonadales</taxon>
        <taxon>Bradymonadaceae</taxon>
        <taxon>Bradymonas</taxon>
    </lineage>
</organism>
<dbReference type="InterPro" id="IPR008207">
    <property type="entry name" value="Sig_transdc_His_kin_Hpt_dom"/>
</dbReference>
<evidence type="ECO:0000256" key="1">
    <source>
        <dbReference type="PROSITE-ProRule" id="PRU00110"/>
    </source>
</evidence>
<dbReference type="KEGG" id="bsed:DN745_13225"/>
<dbReference type="SMART" id="SM00073">
    <property type="entry name" value="HPT"/>
    <property type="match status" value="1"/>
</dbReference>
<evidence type="ECO:0000259" key="2">
    <source>
        <dbReference type="PROSITE" id="PS50894"/>
    </source>
</evidence>
<feature type="domain" description="HPt" evidence="2">
    <location>
        <begin position="30"/>
        <end position="123"/>
    </location>
</feature>
<name>A0A2Z4FMM3_9DELT</name>
<reference evidence="3 4" key="1">
    <citation type="submission" date="2018-06" db="EMBL/GenBank/DDBJ databases">
        <title>Lujinxingia sediminis gen. nov. sp. nov., a new facultative anaerobic member of the class Deltaproteobacteria, and proposal of Lujinxingaceae fam. nov.</title>
        <authorList>
            <person name="Guo L.-Y."/>
            <person name="Li C.-M."/>
            <person name="Wang S."/>
            <person name="Du Z.-J."/>
        </authorList>
    </citation>
    <scope>NUCLEOTIDE SEQUENCE [LARGE SCALE GENOMIC DNA]</scope>
    <source>
        <strain evidence="3 4">FA350</strain>
    </source>
</reference>
<dbReference type="Pfam" id="PF01627">
    <property type="entry name" value="Hpt"/>
    <property type="match status" value="1"/>
</dbReference>
<gene>
    <name evidence="3" type="ORF">DN745_13225</name>
</gene>
<dbReference type="CDD" id="cd00088">
    <property type="entry name" value="HPT"/>
    <property type="match status" value="1"/>
</dbReference>
<accession>A0A2Z4FMM3</accession>
<dbReference type="EMBL" id="CP030032">
    <property type="protein sequence ID" value="AWV90237.1"/>
    <property type="molecule type" value="Genomic_DNA"/>
</dbReference>
<dbReference type="AlphaFoldDB" id="A0A2Z4FMM3"/>